<dbReference type="GO" id="GO:0016740">
    <property type="term" value="F:transferase activity"/>
    <property type="evidence" value="ECO:0007669"/>
    <property type="project" value="UniProtKB-KW"/>
</dbReference>
<keyword evidence="3" id="KW-1185">Reference proteome</keyword>
<reference evidence="2 3" key="1">
    <citation type="journal article" date="2013" name="Stand. Genomic Sci.">
        <title>Genomic Encyclopedia of Type Strains, Phase I: The one thousand microbial genomes (KMG-I) project.</title>
        <authorList>
            <person name="Kyrpides N.C."/>
            <person name="Woyke T."/>
            <person name="Eisen J.A."/>
            <person name="Garrity G."/>
            <person name="Lilburn T.G."/>
            <person name="Beck B.J."/>
            <person name="Whitman W.B."/>
            <person name="Hugenholtz P."/>
            <person name="Klenk H.P."/>
        </authorList>
    </citation>
    <scope>NUCLEOTIDE SEQUENCE [LARGE SCALE GENOMIC DNA]</scope>
    <source>
        <strain evidence="2 3">DSM 45044</strain>
    </source>
</reference>
<proteinExistence type="predicted"/>
<dbReference type="SUPFAM" id="SSF53756">
    <property type="entry name" value="UDP-Glycosyltransferase/glycogen phosphorylase"/>
    <property type="match status" value="1"/>
</dbReference>
<accession>A0A562V365</accession>
<protein>
    <submittedName>
        <fullName evidence="2">Glycosyltransferase involved in cell wall biosynthesis</fullName>
    </submittedName>
</protein>
<evidence type="ECO:0000259" key="1">
    <source>
        <dbReference type="Pfam" id="PF00535"/>
    </source>
</evidence>
<dbReference type="InterPro" id="IPR001173">
    <property type="entry name" value="Glyco_trans_2-like"/>
</dbReference>
<dbReference type="Pfam" id="PF00535">
    <property type="entry name" value="Glycos_transf_2"/>
    <property type="match status" value="1"/>
</dbReference>
<gene>
    <name evidence="2" type="ORF">LX16_3054</name>
</gene>
<dbReference type="PANTHER" id="PTHR43685">
    <property type="entry name" value="GLYCOSYLTRANSFERASE"/>
    <property type="match status" value="1"/>
</dbReference>
<evidence type="ECO:0000313" key="2">
    <source>
        <dbReference type="EMBL" id="TWJ12298.1"/>
    </source>
</evidence>
<dbReference type="PANTHER" id="PTHR43685:SF11">
    <property type="entry name" value="GLYCOSYLTRANSFERASE TAGX-RELATED"/>
    <property type="match status" value="1"/>
</dbReference>
<name>A0A562V365_9ACTN</name>
<dbReference type="InterPro" id="IPR050834">
    <property type="entry name" value="Glycosyltransf_2"/>
</dbReference>
<dbReference type="CDD" id="cd00761">
    <property type="entry name" value="Glyco_tranf_GTA_type"/>
    <property type="match status" value="1"/>
</dbReference>
<dbReference type="EMBL" id="VLLL01000006">
    <property type="protein sequence ID" value="TWJ12298.1"/>
    <property type="molecule type" value="Genomic_DNA"/>
</dbReference>
<sequence>MRGDPSDFPEAMLASYLKIADKRSKPALRNTALRTRSLAARELLAYAAGGPNVSLAQFMAAAHGDRSILPKRSSLIRSTKRFLELAQVIGLQKILPSDETDSFLLYELALEMFQPADLSPRDQTIHTQLALVTDRFERAVELYGVYGKISEKSRTFLELDFINPFVRSGSVERWLQMFNTLLPSPITLGSGITPFDSITSSHPHSTVSHEAKITVVITAFRPGRDLVTAVRSILDQTWQNIEVLIVDDASPAVHMAVLNECLDLDSRVRLITQPVNAGTYAARNTAIRAASGDFITFQDSDDWSHPLRLERQIEPLLQTPDVMATLSDALKLTNDLRLNRPGRTTRDISTASLMFRREPVVARIGFMDSVRKSADTEYHRRIVAAFGEGSVLRMDAVLGLVRMSEDSLSRSEFLAGWMHPARAAYRSAYGLWHEAIASGDADPYLSDRLEERPFQAPDHFTTKPASSVMDAKFDVIYASDWRPYGGPQKSMIEEIKALTRRGLRVGVMQMEAYRFMTKLKLPLCRPIQELINQDVVHHVLPSDHTEVRLLVIRYPLVLQFPSDAPTNVKPDNVVILANQAPSESDGTDLRYVPSACTKNARRLFHVEPMWCPQGPSVREVLEKLLPARQLAPFDMPGILDIDEWNFSRTGFRSQLPVIGRHSRDHWSKWPESRDRLLQVYPDSPNVDVRVMGGTDVAAGLLGGKIPLNWVSYDYDEVGVREFLYQLDFFIYFPHLVQIEAFGRAILEALAAGCVVILPHRFEATFKDAAVYCESFEVSEVVDGFRSSPSAFLRQSRLARQRVTERHSHQSYFDLVSRYLSPRIPEMPQGMITLSNQERKVVASE</sequence>
<feature type="domain" description="Glycosyltransferase 2-like" evidence="1">
    <location>
        <begin position="214"/>
        <end position="327"/>
    </location>
</feature>
<evidence type="ECO:0000313" key="3">
    <source>
        <dbReference type="Proteomes" id="UP000321617"/>
    </source>
</evidence>
<dbReference type="AlphaFoldDB" id="A0A562V365"/>
<organism evidence="2 3">
    <name type="scientific">Stackebrandtia albiflava</name>
    <dbReference type="NCBI Taxonomy" id="406432"/>
    <lineage>
        <taxon>Bacteria</taxon>
        <taxon>Bacillati</taxon>
        <taxon>Actinomycetota</taxon>
        <taxon>Actinomycetes</taxon>
        <taxon>Glycomycetales</taxon>
        <taxon>Glycomycetaceae</taxon>
        <taxon>Stackebrandtia</taxon>
    </lineage>
</organism>
<keyword evidence="2" id="KW-0808">Transferase</keyword>
<dbReference type="InterPro" id="IPR029044">
    <property type="entry name" value="Nucleotide-diphossugar_trans"/>
</dbReference>
<dbReference type="SUPFAM" id="SSF53448">
    <property type="entry name" value="Nucleotide-diphospho-sugar transferases"/>
    <property type="match status" value="1"/>
</dbReference>
<comment type="caution">
    <text evidence="2">The sequence shown here is derived from an EMBL/GenBank/DDBJ whole genome shotgun (WGS) entry which is preliminary data.</text>
</comment>
<dbReference type="Gene3D" id="3.90.550.10">
    <property type="entry name" value="Spore Coat Polysaccharide Biosynthesis Protein SpsA, Chain A"/>
    <property type="match status" value="1"/>
</dbReference>
<dbReference type="Proteomes" id="UP000321617">
    <property type="component" value="Unassembled WGS sequence"/>
</dbReference>